<feature type="signal peptide" evidence="1">
    <location>
        <begin position="1"/>
        <end position="19"/>
    </location>
</feature>
<accession>A0A9E2P069</accession>
<organism evidence="2 3">
    <name type="scientific">Candidatus Treponema excrementipullorum</name>
    <dbReference type="NCBI Taxonomy" id="2838768"/>
    <lineage>
        <taxon>Bacteria</taxon>
        <taxon>Pseudomonadati</taxon>
        <taxon>Spirochaetota</taxon>
        <taxon>Spirochaetia</taxon>
        <taxon>Spirochaetales</taxon>
        <taxon>Treponemataceae</taxon>
        <taxon>Treponema</taxon>
    </lineage>
</organism>
<comment type="caution">
    <text evidence="2">The sequence shown here is derived from an EMBL/GenBank/DDBJ whole genome shotgun (WGS) entry which is preliminary data.</text>
</comment>
<evidence type="ECO:0000313" key="2">
    <source>
        <dbReference type="EMBL" id="MBU3851015.1"/>
    </source>
</evidence>
<dbReference type="Gene3D" id="3.30.1920.20">
    <property type="match status" value="1"/>
</dbReference>
<dbReference type="EMBL" id="JAHLFV010000243">
    <property type="protein sequence ID" value="MBU3851015.1"/>
    <property type="molecule type" value="Genomic_DNA"/>
</dbReference>
<sequence>MKKITLLLSLLLVVSFVSAQHVTTEGVQTTSADAEITSEVVPVENIDATTTRSVSTTATRRTAAATGPVEVPAEIPAPVRKVWNNGTIDYIPLGTEIKLEAENWDGENGKILYSLNSGAATEYTQPVPLTEEGQFVLGWGTQDLWGTYGNTKIYTGIVDGTAPVISSLLSGPTYTADGVLYVSKDTSILFKGEDDLAGTEHLYTNLLDTNYADVVKTGALSLAELPEGNISASTYAVDYVGNISHPLITEFVVDNTAPAVEIELDIEPVLINNEQHVSPYAQFYISAADELSGVANVFVSVDGAEFAAFDTTNTLVIEEIGKHSLQVYAVDNLGNVSEITEMNFATDFKLPSAELFLSVSNETNTTQVPVEATEVPADTITEETVPAPIEDDQGQLPVVEGEK</sequence>
<proteinExistence type="predicted"/>
<name>A0A9E2P069_9SPIR</name>
<dbReference type="AlphaFoldDB" id="A0A9E2P069"/>
<evidence type="ECO:0000313" key="3">
    <source>
        <dbReference type="Proteomes" id="UP000823914"/>
    </source>
</evidence>
<reference evidence="2" key="2">
    <citation type="submission" date="2021-04" db="EMBL/GenBank/DDBJ databases">
        <authorList>
            <person name="Gilroy R."/>
        </authorList>
    </citation>
    <scope>NUCLEOTIDE SEQUENCE</scope>
    <source>
        <strain evidence="2">Gambia15-2214</strain>
    </source>
</reference>
<dbReference type="Proteomes" id="UP000823914">
    <property type="component" value="Unassembled WGS sequence"/>
</dbReference>
<evidence type="ECO:0000256" key="1">
    <source>
        <dbReference type="SAM" id="SignalP"/>
    </source>
</evidence>
<dbReference type="NCBIfam" id="NF047446">
    <property type="entry name" value="barrel_OmpL47"/>
    <property type="match status" value="1"/>
</dbReference>
<protein>
    <submittedName>
        <fullName evidence="2">Uncharacterized protein</fullName>
    </submittedName>
</protein>
<keyword evidence="1" id="KW-0732">Signal</keyword>
<reference evidence="2" key="1">
    <citation type="journal article" date="2021" name="PeerJ">
        <title>Extensive microbial diversity within the chicken gut microbiome revealed by metagenomics and culture.</title>
        <authorList>
            <person name="Gilroy R."/>
            <person name="Ravi A."/>
            <person name="Getino M."/>
            <person name="Pursley I."/>
            <person name="Horton D.L."/>
            <person name="Alikhan N.F."/>
            <person name="Baker D."/>
            <person name="Gharbi K."/>
            <person name="Hall N."/>
            <person name="Watson M."/>
            <person name="Adriaenssens E.M."/>
            <person name="Foster-Nyarko E."/>
            <person name="Jarju S."/>
            <person name="Secka A."/>
            <person name="Antonio M."/>
            <person name="Oren A."/>
            <person name="Chaudhuri R.R."/>
            <person name="La Ragione R."/>
            <person name="Hildebrand F."/>
            <person name="Pallen M.J."/>
        </authorList>
    </citation>
    <scope>NUCLEOTIDE SEQUENCE</scope>
    <source>
        <strain evidence="2">Gambia15-2214</strain>
    </source>
</reference>
<dbReference type="InterPro" id="IPR058094">
    <property type="entry name" value="Ig-like_OmpL47-like"/>
</dbReference>
<gene>
    <name evidence="2" type="ORF">IAA16_10645</name>
</gene>
<feature type="chain" id="PRO_5039117801" evidence="1">
    <location>
        <begin position="20"/>
        <end position="403"/>
    </location>
</feature>